<dbReference type="EMBL" id="AP019822">
    <property type="protein sequence ID" value="BBM35652.1"/>
    <property type="molecule type" value="Genomic_DNA"/>
</dbReference>
<name>A0A510J8L7_9FUSO</name>
<dbReference type="RefSeq" id="WP_026737171.1">
    <property type="nucleotide sequence ID" value="NZ_AP019822.1"/>
</dbReference>
<reference evidence="2 3" key="1">
    <citation type="submission" date="2019-07" db="EMBL/GenBank/DDBJ databases">
        <title>Complete Genome Sequence of Leptotrichia goodfellowii Strain JCM 16774.</title>
        <authorList>
            <person name="Watanabe S."/>
            <person name="Cui L."/>
        </authorList>
    </citation>
    <scope>NUCLEOTIDE SEQUENCE [LARGE SCALE GENOMIC DNA]</scope>
    <source>
        <strain evidence="2 3">JCM16774</strain>
    </source>
</reference>
<evidence type="ECO:0000313" key="3">
    <source>
        <dbReference type="Proteomes" id="UP000321606"/>
    </source>
</evidence>
<gene>
    <name evidence="2" type="ORF">JCM16774_0577</name>
</gene>
<feature type="transmembrane region" description="Helical" evidence="1">
    <location>
        <begin position="6"/>
        <end position="32"/>
    </location>
</feature>
<sequence length="95" mass="11346">MEIVYFIIVIAIIIAAWVGLAYFMNFCLQMRIKRVFNSKRMTDERIVKEYKGLDVMSTIFIFYGGPVGFFLAKKKFIPELKKTMEEKMRERNIEF</sequence>
<dbReference type="OrthoDB" id="9948391at2"/>
<dbReference type="KEGG" id="lgo:JCM16774_0577"/>
<keyword evidence="1" id="KW-0812">Transmembrane</keyword>
<organism evidence="2 3">
    <name type="scientific">Pseudoleptotrichia goodfellowii</name>
    <dbReference type="NCBI Taxonomy" id="157692"/>
    <lineage>
        <taxon>Bacteria</taxon>
        <taxon>Fusobacteriati</taxon>
        <taxon>Fusobacteriota</taxon>
        <taxon>Fusobacteriia</taxon>
        <taxon>Fusobacteriales</taxon>
        <taxon>Leptotrichiaceae</taxon>
        <taxon>Pseudoleptotrichia</taxon>
    </lineage>
</organism>
<proteinExistence type="predicted"/>
<accession>A0A510J8L7</accession>
<feature type="transmembrane region" description="Helical" evidence="1">
    <location>
        <begin position="53"/>
        <end position="72"/>
    </location>
</feature>
<evidence type="ECO:0000256" key="1">
    <source>
        <dbReference type="SAM" id="Phobius"/>
    </source>
</evidence>
<protein>
    <submittedName>
        <fullName evidence="2">Uncharacterized protein</fullName>
    </submittedName>
</protein>
<dbReference type="AlphaFoldDB" id="A0A510J8L7"/>
<keyword evidence="1" id="KW-1133">Transmembrane helix</keyword>
<keyword evidence="1" id="KW-0472">Membrane</keyword>
<evidence type="ECO:0000313" key="2">
    <source>
        <dbReference type="EMBL" id="BBM35652.1"/>
    </source>
</evidence>
<dbReference type="Proteomes" id="UP000321606">
    <property type="component" value="Chromosome"/>
</dbReference>